<gene>
    <name evidence="1" type="ORF">ACFFN0_11395</name>
</gene>
<name>A0ABV5V4C3_9MICO</name>
<protein>
    <submittedName>
        <fullName evidence="1">Uncharacterized protein</fullName>
    </submittedName>
</protein>
<proteinExistence type="predicted"/>
<keyword evidence="2" id="KW-1185">Reference proteome</keyword>
<reference evidence="1 2" key="1">
    <citation type="submission" date="2024-09" db="EMBL/GenBank/DDBJ databases">
        <authorList>
            <person name="Sun Q."/>
            <person name="Mori K."/>
        </authorList>
    </citation>
    <scope>NUCLEOTIDE SEQUENCE [LARGE SCALE GENOMIC DNA]</scope>
    <source>
        <strain evidence="1 2">JCM 12763</strain>
    </source>
</reference>
<comment type="caution">
    <text evidence="1">The sequence shown here is derived from an EMBL/GenBank/DDBJ whole genome shotgun (WGS) entry which is preliminary data.</text>
</comment>
<accession>A0ABV5V4C3</accession>
<evidence type="ECO:0000313" key="1">
    <source>
        <dbReference type="EMBL" id="MFB9732644.1"/>
    </source>
</evidence>
<sequence>MAEQPVQSIDRRLVRWAHMWAAAASETYETIESISMPESPATEIGRRDAMTLVLVDAVRNVLRGAELATGANSEIVQRFSEEHATLKDLRDRFEHYEDYVRGTGDAQRTGRRRKGEPLGLEAEGIRISASSGGGPEGHVVCVVVVERDNEDMATEVVYEAPTRTITVAVRSLARDLVDAAGMLDEHHLERCEICADPEGI</sequence>
<dbReference type="Proteomes" id="UP001589613">
    <property type="component" value="Unassembled WGS sequence"/>
</dbReference>
<organism evidence="1 2">
    <name type="scientific">Ornithinimicrobium kibberense</name>
    <dbReference type="NCBI Taxonomy" id="282060"/>
    <lineage>
        <taxon>Bacteria</taxon>
        <taxon>Bacillati</taxon>
        <taxon>Actinomycetota</taxon>
        <taxon>Actinomycetes</taxon>
        <taxon>Micrococcales</taxon>
        <taxon>Ornithinimicrobiaceae</taxon>
        <taxon>Ornithinimicrobium</taxon>
    </lineage>
</organism>
<dbReference type="EMBL" id="JBHMAX010000020">
    <property type="protein sequence ID" value="MFB9732644.1"/>
    <property type="molecule type" value="Genomic_DNA"/>
</dbReference>
<evidence type="ECO:0000313" key="2">
    <source>
        <dbReference type="Proteomes" id="UP001589613"/>
    </source>
</evidence>
<dbReference type="RefSeq" id="WP_141339335.1">
    <property type="nucleotide sequence ID" value="NZ_JBHMAX010000020.1"/>
</dbReference>